<dbReference type="EMBL" id="JAHRIN010025221">
    <property type="protein sequence ID" value="MEQ2199290.1"/>
    <property type="molecule type" value="Genomic_DNA"/>
</dbReference>
<dbReference type="Proteomes" id="UP001434883">
    <property type="component" value="Unassembled WGS sequence"/>
</dbReference>
<evidence type="ECO:0000313" key="2">
    <source>
        <dbReference type="Proteomes" id="UP001434883"/>
    </source>
</evidence>
<comment type="caution">
    <text evidence="1">The sequence shown here is derived from an EMBL/GenBank/DDBJ whole genome shotgun (WGS) entry which is preliminary data.</text>
</comment>
<evidence type="ECO:0000313" key="1">
    <source>
        <dbReference type="EMBL" id="MEQ2199290.1"/>
    </source>
</evidence>
<keyword evidence="2" id="KW-1185">Reference proteome</keyword>
<gene>
    <name evidence="1" type="ORF">XENOCAPTIV_002195</name>
</gene>
<reference evidence="1 2" key="1">
    <citation type="submission" date="2021-06" db="EMBL/GenBank/DDBJ databases">
        <authorList>
            <person name="Palmer J.M."/>
        </authorList>
    </citation>
    <scope>NUCLEOTIDE SEQUENCE [LARGE SCALE GENOMIC DNA]</scope>
    <source>
        <strain evidence="1 2">XC_2019</strain>
        <tissue evidence="1">Muscle</tissue>
    </source>
</reference>
<name>A0ABV0QTY1_9TELE</name>
<organism evidence="1 2">
    <name type="scientific">Xenoophorus captivus</name>
    <dbReference type="NCBI Taxonomy" id="1517983"/>
    <lineage>
        <taxon>Eukaryota</taxon>
        <taxon>Metazoa</taxon>
        <taxon>Chordata</taxon>
        <taxon>Craniata</taxon>
        <taxon>Vertebrata</taxon>
        <taxon>Euteleostomi</taxon>
        <taxon>Actinopterygii</taxon>
        <taxon>Neopterygii</taxon>
        <taxon>Teleostei</taxon>
        <taxon>Neoteleostei</taxon>
        <taxon>Acanthomorphata</taxon>
        <taxon>Ovalentaria</taxon>
        <taxon>Atherinomorphae</taxon>
        <taxon>Cyprinodontiformes</taxon>
        <taxon>Goodeidae</taxon>
        <taxon>Xenoophorus</taxon>
    </lineage>
</organism>
<protein>
    <submittedName>
        <fullName evidence="1">Uncharacterized protein</fullName>
    </submittedName>
</protein>
<proteinExistence type="predicted"/>
<accession>A0ABV0QTY1</accession>
<sequence length="130" mass="15106">MQHTFVIPPPSCDDTFPKFYICSSWMLSRQVQDCRAAAHRPRILKRKRRAADMQNYNASISYTEIIPVFYLSPCNSFYILGLCSLAFIQSLPRDTGLYQAHMCALLHLTHISSFVTVTKLARLSWEMWRL</sequence>